<keyword evidence="2" id="KW-1185">Reference proteome</keyword>
<evidence type="ECO:0000313" key="2">
    <source>
        <dbReference type="Proteomes" id="UP000245910"/>
    </source>
</evidence>
<organism evidence="1 2">
    <name type="scientific">Fusarium venenatum</name>
    <dbReference type="NCBI Taxonomy" id="56646"/>
    <lineage>
        <taxon>Eukaryota</taxon>
        <taxon>Fungi</taxon>
        <taxon>Dikarya</taxon>
        <taxon>Ascomycota</taxon>
        <taxon>Pezizomycotina</taxon>
        <taxon>Sordariomycetes</taxon>
        <taxon>Hypocreomycetidae</taxon>
        <taxon>Hypocreales</taxon>
        <taxon>Nectriaceae</taxon>
        <taxon>Fusarium</taxon>
    </lineage>
</organism>
<name>A0A2L2TEC6_9HYPO</name>
<dbReference type="AlphaFoldDB" id="A0A2L2TEC6"/>
<sequence>MGVNEPGVVVPRALVASQAQGWITLFSATRLCNDTFAVLRLRDTRDAIMAVAAKLWSLDAGAVDRAKDSVSASIVLASGDGSSLDSSSALEDGYLPLMS</sequence>
<reference evidence="2" key="1">
    <citation type="submission" date="2014-10" db="EMBL/GenBank/DDBJ databases">
        <authorList>
            <person name="King R."/>
        </authorList>
    </citation>
    <scope>NUCLEOTIDE SEQUENCE [LARGE SCALE GENOMIC DNA]</scope>
    <source>
        <strain evidence="2">A3/5</strain>
    </source>
</reference>
<dbReference type="EMBL" id="LN649230">
    <property type="protein sequence ID" value="CEI62757.1"/>
    <property type="molecule type" value="Genomic_DNA"/>
</dbReference>
<protein>
    <submittedName>
        <fullName evidence="1">Uncharacterized protein</fullName>
    </submittedName>
</protein>
<evidence type="ECO:0000313" key="1">
    <source>
        <dbReference type="EMBL" id="CEI62757.1"/>
    </source>
</evidence>
<proteinExistence type="predicted"/>
<accession>A0A2L2TEC6</accession>
<dbReference type="Proteomes" id="UP000245910">
    <property type="component" value="Chromosome II"/>
</dbReference>